<feature type="region of interest" description="Disordered" evidence="1">
    <location>
        <begin position="262"/>
        <end position="293"/>
    </location>
</feature>
<sequence length="395" mass="43368">MTKARFTDEQRDVGCCQLFVDSLSGPALVWFTSLESNSIDNFDQLSTAFLKHYRILIERGVTSSDLWEMAQELSESIGSFLSRFKEKLTRVTVPEDAAMAAFRTGLIPGSPLRKDLNIREPKDLDDALHRASRFALDEDEDAQLAAKTIGQPSHPLRLKAGTSTTNLASITTPKTEKGCRSHGFRNGGPKQTAIRPKGVYLFGEIEATFQPKSIRGGRGRRGGWRGGRSNGGRGAGGGQGYNGPAYGVQQPANQVLANHQEEMPQADELSGPPKRQRWQNPERANSPSRGRITMILGPPEDCADSVRELKKRARQVCSLQAAQSEPPLCSDPISFTSEDAKGIQHPHSNPLVIEVAMGNFDVERVLVDTGSTVNVICWQTLEKISVTQEQLKPEF</sequence>
<dbReference type="Proteomes" id="UP000694864">
    <property type="component" value="Chromosome 3"/>
</dbReference>
<feature type="compositionally biased region" description="Gly residues" evidence="1">
    <location>
        <begin position="224"/>
        <end position="241"/>
    </location>
</feature>
<dbReference type="GeneID" id="104779123"/>
<dbReference type="InterPro" id="IPR005162">
    <property type="entry name" value="Retrotrans_gag_dom"/>
</dbReference>
<feature type="domain" description="Retrotransposon gag" evidence="2">
    <location>
        <begin position="18"/>
        <end position="106"/>
    </location>
</feature>
<evidence type="ECO:0000313" key="4">
    <source>
        <dbReference type="RefSeq" id="XP_010501816.1"/>
    </source>
</evidence>
<proteinExistence type="predicted"/>
<organism evidence="3 4">
    <name type="scientific">Camelina sativa</name>
    <name type="common">False flax</name>
    <name type="synonym">Myagrum sativum</name>
    <dbReference type="NCBI Taxonomy" id="90675"/>
    <lineage>
        <taxon>Eukaryota</taxon>
        <taxon>Viridiplantae</taxon>
        <taxon>Streptophyta</taxon>
        <taxon>Embryophyta</taxon>
        <taxon>Tracheophyta</taxon>
        <taxon>Spermatophyta</taxon>
        <taxon>Magnoliopsida</taxon>
        <taxon>eudicotyledons</taxon>
        <taxon>Gunneridae</taxon>
        <taxon>Pentapetalae</taxon>
        <taxon>rosids</taxon>
        <taxon>malvids</taxon>
        <taxon>Brassicales</taxon>
        <taxon>Brassicaceae</taxon>
        <taxon>Camelineae</taxon>
        <taxon>Camelina</taxon>
    </lineage>
</organism>
<evidence type="ECO:0000256" key="1">
    <source>
        <dbReference type="SAM" id="MobiDB-lite"/>
    </source>
</evidence>
<reference evidence="4" key="2">
    <citation type="submission" date="2025-08" db="UniProtKB">
        <authorList>
            <consortium name="RefSeq"/>
        </authorList>
    </citation>
    <scope>IDENTIFICATION</scope>
    <source>
        <tissue evidence="4">Leaf</tissue>
    </source>
</reference>
<accession>A0ABM0YJ97</accession>
<feature type="region of interest" description="Disordered" evidence="1">
    <location>
        <begin position="212"/>
        <end position="248"/>
    </location>
</feature>
<name>A0ABM0YJ97_CAMSA</name>
<gene>
    <name evidence="4" type="primary">LOC104779123</name>
</gene>
<feature type="region of interest" description="Disordered" evidence="1">
    <location>
        <begin position="173"/>
        <end position="192"/>
    </location>
</feature>
<protein>
    <submittedName>
        <fullName evidence="4">Uncharacterized protein LOC104779123</fullName>
    </submittedName>
</protein>
<evidence type="ECO:0000313" key="3">
    <source>
        <dbReference type="Proteomes" id="UP000694864"/>
    </source>
</evidence>
<dbReference type="PANTHER" id="PTHR33223:SF10">
    <property type="entry name" value="AMINOTRANSFERASE-LIKE PLANT MOBILE DOMAIN-CONTAINING PROTEIN"/>
    <property type="match status" value="1"/>
</dbReference>
<dbReference type="PANTHER" id="PTHR33223">
    <property type="entry name" value="CCHC-TYPE DOMAIN-CONTAINING PROTEIN"/>
    <property type="match status" value="1"/>
</dbReference>
<dbReference type="Pfam" id="PF03732">
    <property type="entry name" value="Retrotrans_gag"/>
    <property type="match status" value="1"/>
</dbReference>
<keyword evidence="3" id="KW-1185">Reference proteome</keyword>
<dbReference type="RefSeq" id="XP_010501816.1">
    <property type="nucleotide sequence ID" value="XM_010503514.1"/>
</dbReference>
<reference evidence="3" key="1">
    <citation type="journal article" date="2014" name="Nat. Commun.">
        <title>The emerging biofuel crop Camelina sativa retains a highly undifferentiated hexaploid genome structure.</title>
        <authorList>
            <person name="Kagale S."/>
            <person name="Koh C."/>
            <person name="Nixon J."/>
            <person name="Bollina V."/>
            <person name="Clarke W.E."/>
            <person name="Tuteja R."/>
            <person name="Spillane C."/>
            <person name="Robinson S.J."/>
            <person name="Links M.G."/>
            <person name="Clarke C."/>
            <person name="Higgins E.E."/>
            <person name="Huebert T."/>
            <person name="Sharpe A.G."/>
            <person name="Parkin I.A."/>
        </authorList>
    </citation>
    <scope>NUCLEOTIDE SEQUENCE [LARGE SCALE GENOMIC DNA]</scope>
    <source>
        <strain evidence="3">cv. DH55</strain>
    </source>
</reference>
<evidence type="ECO:0000259" key="2">
    <source>
        <dbReference type="Pfam" id="PF03732"/>
    </source>
</evidence>
<feature type="compositionally biased region" description="Polar residues" evidence="1">
    <location>
        <begin position="278"/>
        <end position="288"/>
    </location>
</feature>